<dbReference type="OrthoDB" id="3208495at2759"/>
<proteinExistence type="predicted"/>
<dbReference type="InterPro" id="IPR041078">
    <property type="entry name" value="Plavaka"/>
</dbReference>
<feature type="compositionally biased region" description="Acidic residues" evidence="1">
    <location>
        <begin position="1162"/>
        <end position="1190"/>
    </location>
</feature>
<feature type="region of interest" description="Disordered" evidence="1">
    <location>
        <begin position="66"/>
        <end position="106"/>
    </location>
</feature>
<accession>X8J5A2</accession>
<evidence type="ECO:0000313" key="2">
    <source>
        <dbReference type="EMBL" id="EUC56734.1"/>
    </source>
</evidence>
<protein>
    <submittedName>
        <fullName evidence="2">Uncharacterized protein</fullName>
    </submittedName>
</protein>
<feature type="region of interest" description="Disordered" evidence="1">
    <location>
        <begin position="1"/>
        <end position="43"/>
    </location>
</feature>
<gene>
    <name evidence="2" type="ORF">RSOL_191930</name>
</gene>
<evidence type="ECO:0000313" key="3">
    <source>
        <dbReference type="Proteomes" id="UP000030108"/>
    </source>
</evidence>
<organism evidence="2 3">
    <name type="scientific">Rhizoctonia solani AG-3 Rhs1AP</name>
    <dbReference type="NCBI Taxonomy" id="1086054"/>
    <lineage>
        <taxon>Eukaryota</taxon>
        <taxon>Fungi</taxon>
        <taxon>Dikarya</taxon>
        <taxon>Basidiomycota</taxon>
        <taxon>Agaricomycotina</taxon>
        <taxon>Agaricomycetes</taxon>
        <taxon>Cantharellales</taxon>
        <taxon>Ceratobasidiaceae</taxon>
        <taxon>Rhizoctonia</taxon>
    </lineage>
</organism>
<dbReference type="Proteomes" id="UP000030108">
    <property type="component" value="Unassembled WGS sequence"/>
</dbReference>
<comment type="caution">
    <text evidence="2">The sequence shown here is derived from an EMBL/GenBank/DDBJ whole genome shotgun (WGS) entry which is preliminary data.</text>
</comment>
<dbReference type="EMBL" id="JATN01000322">
    <property type="protein sequence ID" value="EUC56734.1"/>
    <property type="molecule type" value="Genomic_DNA"/>
</dbReference>
<reference evidence="3" key="1">
    <citation type="journal article" date="2014" name="Genome Announc.">
        <title>Draft genome sequence of the plant-pathogenic soil fungus Rhizoctonia solani anastomosis group 3 strain Rhs1AP.</title>
        <authorList>
            <person name="Cubeta M.A."/>
            <person name="Thomas E."/>
            <person name="Dean R.A."/>
            <person name="Jabaji S."/>
            <person name="Neate S.M."/>
            <person name="Tavantzis S."/>
            <person name="Toda T."/>
            <person name="Vilgalys R."/>
            <person name="Bharathan N."/>
            <person name="Fedorova-Abrams N."/>
            <person name="Pakala S.B."/>
            <person name="Pakala S.M."/>
            <person name="Zafar N."/>
            <person name="Joardar V."/>
            <person name="Losada L."/>
            <person name="Nierman W.C."/>
        </authorList>
    </citation>
    <scope>NUCLEOTIDE SEQUENCE [LARGE SCALE GENOMIC DNA]</scope>
    <source>
        <strain evidence="3">AG-3</strain>
    </source>
</reference>
<sequence>MAKRRRLHSPSPEDVPQTTDNPSFDDTSNELPNNTNSPPDTLLVTLVPTRPLTRSRARHLLTGLREVRDVLPEPPQPLPPLLPPPAPPASQPLPNASIQGRRPRFQPYRTPADVFGRYRVYPSKPLTIPDSNAPMAHVLPQYAAPRPAFSTRSALEIIAPCPNITVFYVMRYHWLNGNTKSLNDRDYLCGNVMLMSDFDRNHLINVNLRDVDSKLAEAAKNWDPNCPPSEGWKSIPLQLEIPPLRVTQTRGLPPTPNFITISGLRARKLTDVMTKAFTSNNVSTFHYEPYQLRWAPPGSSRPPQTLSDEIYTSPAMLRAHREVQTVTINETACNLPRFRRFAEPVRQTLLQTAIRGGQSSAHLEMRATHVPSLPDVVKERITALHDGKPPTDALLTHLRRELMHAVWCALLDKEFVEAWKNGVVIVCADGIKRRVFPRIITYSADYPEKVLLAAIRNGGTCLCPRCLVRKDNTSSMGTTADMRARKSKRRYAKARYRAKIGKARNLIYKQGRAIQSKPVEELLKDESYVPTMNAFSDKLSECKTFDFFECLVVDQLHEVELGVWKSLFKHLIRLLYSAGSRNVTEFNKRFRKVPTFASAIRLFAHDVADMGRIAARDFEDILQCCMPVFEGLLPEKCDRAAQDLLFVFAHWHGMAKLRLHTDDSLKTFRVLTSKLGTKLRDFARLTHDMDIRETPKEYARRRKQYEGARALSMTKRAQVGTSMQRKAGSRTGVSSDIGLLDGLRLCVLNLNTYKFHALGDYPYTIENFGTTDSYSTQIGELQNRKIKAQYLRTNKQESVLQMTRVHDIISVLEEMDKELTQVCDALARTPEADVTAANSLLNGEAYSIGQTERSQDTIPNFTMWVKNQQNDPAMKFFIPQLKRYLLAQILGSTQHSNYTEPELVYLQIHEGRLHRHKTLRINYTSYDILRQQDSLNSSTSHCYALLATNFDQEPDSEEATHPYIYAKIIGVYHANVVYRGRRPKRIDFVHVRWLYYDYDSPGGWDHGRLDRVSYQECQTDQDVLDSFDFVHPSDIIRATHLIPGFVDGTTTAYLGPTRSIAHDEAECEDWKFYYVNRFVDRDMLMRYLGGGVGHYQGPANPDQPESETDEIPIVESSDEDEEDNEEVWDDRARNGHGGQDQLEVLVDEDEELDDNLLKGSGSDDETVYSEEDRDMVDDVVEESDDDLYGF</sequence>
<dbReference type="AlphaFoldDB" id="X8J5A2"/>
<feature type="region of interest" description="Disordered" evidence="1">
    <location>
        <begin position="1114"/>
        <end position="1190"/>
    </location>
</feature>
<feature type="compositionally biased region" description="Pro residues" evidence="1">
    <location>
        <begin position="72"/>
        <end position="91"/>
    </location>
</feature>
<feature type="compositionally biased region" description="Acidic residues" evidence="1">
    <location>
        <begin position="1114"/>
        <end position="1128"/>
    </location>
</feature>
<evidence type="ECO:0000256" key="1">
    <source>
        <dbReference type="SAM" id="MobiDB-lite"/>
    </source>
</evidence>
<dbReference type="Pfam" id="PF18759">
    <property type="entry name" value="Plavaka"/>
    <property type="match status" value="1"/>
</dbReference>
<feature type="non-terminal residue" evidence="2">
    <location>
        <position position="1190"/>
    </location>
</feature>
<name>X8J5A2_9AGAM</name>
<feature type="compositionally biased region" description="Acidic residues" evidence="1">
    <location>
        <begin position="1145"/>
        <end position="1154"/>
    </location>
</feature>
<feature type="compositionally biased region" description="Polar residues" evidence="1">
    <location>
        <begin position="16"/>
        <end position="37"/>
    </location>
</feature>